<dbReference type="STRING" id="15368.I1ICI2"/>
<reference evidence="5" key="2">
    <citation type="submission" date="2017-06" db="EMBL/GenBank/DDBJ databases">
        <title>WGS assembly of Brachypodium distachyon.</title>
        <authorList>
            <consortium name="The International Brachypodium Initiative"/>
            <person name="Lucas S."/>
            <person name="Harmon-Smith M."/>
            <person name="Lail K."/>
            <person name="Tice H."/>
            <person name="Grimwood J."/>
            <person name="Bruce D."/>
            <person name="Barry K."/>
            <person name="Shu S."/>
            <person name="Lindquist E."/>
            <person name="Wang M."/>
            <person name="Pitluck S."/>
            <person name="Vogel J.P."/>
            <person name="Garvin D.F."/>
            <person name="Mockler T.C."/>
            <person name="Schmutz J."/>
            <person name="Rokhsar D."/>
            <person name="Bevan M.W."/>
        </authorList>
    </citation>
    <scope>NUCLEOTIDE SEQUENCE</scope>
    <source>
        <strain evidence="5">Bd21</strain>
    </source>
</reference>
<evidence type="ECO:0000313" key="5">
    <source>
        <dbReference type="EMBL" id="KQK00726.1"/>
    </source>
</evidence>
<evidence type="ECO:0000256" key="1">
    <source>
        <dbReference type="ARBA" id="ARBA00004141"/>
    </source>
</evidence>
<dbReference type="GO" id="GO:0005744">
    <property type="term" value="C:TIM23 mitochondrial import inner membrane translocase complex"/>
    <property type="evidence" value="ECO:0000318"/>
    <property type="project" value="GO_Central"/>
</dbReference>
<dbReference type="Gramene" id="KQK00726">
    <property type="protein sequence ID" value="KQK00726"/>
    <property type="gene ID" value="BRADI_3g51430v3"/>
</dbReference>
<evidence type="ECO:0000313" key="6">
    <source>
        <dbReference type="EnsemblPlants" id="KQK00726"/>
    </source>
</evidence>
<dbReference type="Pfam" id="PF02466">
    <property type="entry name" value="Tim17"/>
    <property type="match status" value="1"/>
</dbReference>
<dbReference type="eggNOG" id="KOG3324">
    <property type="taxonomic scope" value="Eukaryota"/>
</dbReference>
<protein>
    <recommendedName>
        <fullName evidence="8">Mitochondrial import inner membrane translocase subunit TIM22</fullName>
    </recommendedName>
</protein>
<dbReference type="InParanoid" id="I1ICI2"/>
<accession>I1ICI2</accession>
<reference evidence="5 6" key="1">
    <citation type="journal article" date="2010" name="Nature">
        <title>Genome sequencing and analysis of the model grass Brachypodium distachyon.</title>
        <authorList>
            <consortium name="International Brachypodium Initiative"/>
        </authorList>
    </citation>
    <scope>NUCLEOTIDE SEQUENCE [LARGE SCALE GENOMIC DNA]</scope>
    <source>
        <strain evidence="5 6">Bd21</strain>
    </source>
</reference>
<comment type="subcellular location">
    <subcellularLocation>
        <location evidence="1">Membrane</location>
        <topology evidence="1">Multi-pass membrane protein</topology>
    </subcellularLocation>
</comment>
<evidence type="ECO:0000256" key="2">
    <source>
        <dbReference type="ARBA" id="ARBA00022692"/>
    </source>
</evidence>
<dbReference type="PANTHER" id="PTHR15371:SF19">
    <property type="entry name" value="OS04G0566700 PROTEIN"/>
    <property type="match status" value="1"/>
</dbReference>
<keyword evidence="3" id="KW-1133">Transmembrane helix</keyword>
<dbReference type="HOGENOM" id="CLU_118311_0_0_1"/>
<dbReference type="OMA" id="DWKNTVA"/>
<organism evidence="6">
    <name type="scientific">Brachypodium distachyon</name>
    <name type="common">Purple false brome</name>
    <name type="synonym">Trachynia distachya</name>
    <dbReference type="NCBI Taxonomy" id="15368"/>
    <lineage>
        <taxon>Eukaryota</taxon>
        <taxon>Viridiplantae</taxon>
        <taxon>Streptophyta</taxon>
        <taxon>Embryophyta</taxon>
        <taxon>Tracheophyta</taxon>
        <taxon>Spermatophyta</taxon>
        <taxon>Magnoliopsida</taxon>
        <taxon>Liliopsida</taxon>
        <taxon>Poales</taxon>
        <taxon>Poaceae</taxon>
        <taxon>BOP clade</taxon>
        <taxon>Pooideae</taxon>
        <taxon>Stipodae</taxon>
        <taxon>Brachypodieae</taxon>
        <taxon>Brachypodium</taxon>
    </lineage>
</organism>
<dbReference type="FunCoup" id="I1ICI2">
    <property type="interactions" value="1631"/>
</dbReference>
<dbReference type="EMBL" id="CM000882">
    <property type="protein sequence ID" value="KQK00726.1"/>
    <property type="molecule type" value="Genomic_DNA"/>
</dbReference>
<gene>
    <name evidence="5" type="ORF">BRADI_3g51430v3</name>
</gene>
<keyword evidence="2" id="KW-0812">Transmembrane</keyword>
<sequence length="198" mass="20786">MSHDDAANIPAPGVDGRRQYVLDRPAFGRGAQLLYDLPTSPEFLFEEEALRKNRTWGENLTFYTGVGFCAGSLTGGARGLGRAIAAAERGESAKLRLSRALNECGSVGRKHGNRLGVIGLLFGGAESAVRHFRDDQDDWITTVSAGVGTGAIYGCPSGPRAAVVRGIVGGVLAGASTAVKPLLEKFAPDLAARFKLIS</sequence>
<keyword evidence="7" id="KW-1185">Reference proteome</keyword>
<dbReference type="Proteomes" id="UP000008810">
    <property type="component" value="Chromosome 3"/>
</dbReference>
<dbReference type="InterPro" id="IPR045238">
    <property type="entry name" value="Tim23-like"/>
</dbReference>
<evidence type="ECO:0000256" key="4">
    <source>
        <dbReference type="ARBA" id="ARBA00023136"/>
    </source>
</evidence>
<dbReference type="AlphaFoldDB" id="I1ICI2"/>
<dbReference type="PANTHER" id="PTHR15371">
    <property type="entry name" value="TIM23"/>
    <property type="match status" value="1"/>
</dbReference>
<keyword evidence="4" id="KW-0472">Membrane</keyword>
<dbReference type="GO" id="GO:0030150">
    <property type="term" value="P:protein import into mitochondrial matrix"/>
    <property type="evidence" value="ECO:0000318"/>
    <property type="project" value="GO_Central"/>
</dbReference>
<evidence type="ECO:0000256" key="3">
    <source>
        <dbReference type="ARBA" id="ARBA00022989"/>
    </source>
</evidence>
<evidence type="ECO:0008006" key="8">
    <source>
        <dbReference type="Google" id="ProtNLM"/>
    </source>
</evidence>
<dbReference type="OrthoDB" id="159299at2759"/>
<proteinExistence type="predicted"/>
<dbReference type="EnsemblPlants" id="KQK00726">
    <property type="protein sequence ID" value="KQK00726"/>
    <property type="gene ID" value="BRADI_3g51430v3"/>
</dbReference>
<name>I1ICI2_BRADI</name>
<dbReference type="GO" id="GO:0008320">
    <property type="term" value="F:protein transmembrane transporter activity"/>
    <property type="evidence" value="ECO:0000318"/>
    <property type="project" value="GO_Central"/>
</dbReference>
<evidence type="ECO:0000313" key="7">
    <source>
        <dbReference type="Proteomes" id="UP000008810"/>
    </source>
</evidence>
<reference evidence="6" key="3">
    <citation type="submission" date="2018-08" db="UniProtKB">
        <authorList>
            <consortium name="EnsemblPlants"/>
        </authorList>
    </citation>
    <scope>IDENTIFICATION</scope>
    <source>
        <strain evidence="6">cv. Bd21</strain>
    </source>
</reference>